<dbReference type="Proteomes" id="UP000016935">
    <property type="component" value="Unassembled WGS sequence"/>
</dbReference>
<proteinExistence type="predicted"/>
<evidence type="ECO:0000313" key="2">
    <source>
        <dbReference type="Proteomes" id="UP000016935"/>
    </source>
</evidence>
<sequence>MDDEYLIPEPRSSDIGPSRNVAFRRDSSGIQDHGHVIDAPSLSHLVSEMVRRGLIMVPHLQELRVLGFANTEWQSLLASAEMTLCELALQPSAYNLTTIDLQLEMSTRGPNNCLSSLVEVTKRTIKLKVLRIRSGPKALSQYRIPTEYWAPLLKQLGERKPPFKLHTLDLDGLATSKVAPTLDRIVAAHSCSLRRLVLGHTNFHYPNTLYAFFSALAKSDVSYFELSWLFLHHKSLLVASSLSFAQVPDEVLKMGVKDLRSDCDMSNYDWIVIRWDVDRHDAAVVYDNEDGFYGQDWIKRCCQNALTSIECGAIDDS</sequence>
<evidence type="ECO:0000313" key="1">
    <source>
        <dbReference type="EMBL" id="EOA90374.1"/>
    </source>
</evidence>
<reference evidence="1 2" key="1">
    <citation type="journal article" date="2012" name="PLoS Pathog.">
        <title>Diverse lifestyles and strategies of plant pathogenesis encoded in the genomes of eighteen Dothideomycetes fungi.</title>
        <authorList>
            <person name="Ohm R.A."/>
            <person name="Feau N."/>
            <person name="Henrissat B."/>
            <person name="Schoch C.L."/>
            <person name="Horwitz B.A."/>
            <person name="Barry K.W."/>
            <person name="Condon B.J."/>
            <person name="Copeland A.C."/>
            <person name="Dhillon B."/>
            <person name="Glaser F."/>
            <person name="Hesse C.N."/>
            <person name="Kosti I."/>
            <person name="LaButti K."/>
            <person name="Lindquist E.A."/>
            <person name="Lucas S."/>
            <person name="Salamov A.A."/>
            <person name="Bradshaw R.E."/>
            <person name="Ciuffetti L."/>
            <person name="Hamelin R.C."/>
            <person name="Kema G.H.J."/>
            <person name="Lawrence C."/>
            <person name="Scott J.A."/>
            <person name="Spatafora J.W."/>
            <person name="Turgeon B.G."/>
            <person name="de Wit P.J.G.M."/>
            <person name="Zhong S."/>
            <person name="Goodwin S.B."/>
            <person name="Grigoriev I.V."/>
        </authorList>
    </citation>
    <scope>NUCLEOTIDE SEQUENCE [LARGE SCALE GENOMIC DNA]</scope>
    <source>
        <strain evidence="2">28A</strain>
    </source>
</reference>
<organism evidence="1 2">
    <name type="scientific">Exserohilum turcicum (strain 28A)</name>
    <name type="common">Northern leaf blight fungus</name>
    <name type="synonym">Setosphaeria turcica</name>
    <dbReference type="NCBI Taxonomy" id="671987"/>
    <lineage>
        <taxon>Eukaryota</taxon>
        <taxon>Fungi</taxon>
        <taxon>Dikarya</taxon>
        <taxon>Ascomycota</taxon>
        <taxon>Pezizomycotina</taxon>
        <taxon>Dothideomycetes</taxon>
        <taxon>Pleosporomycetidae</taxon>
        <taxon>Pleosporales</taxon>
        <taxon>Pleosporineae</taxon>
        <taxon>Pleosporaceae</taxon>
        <taxon>Exserohilum</taxon>
    </lineage>
</organism>
<reference evidence="1 2" key="2">
    <citation type="journal article" date="2013" name="PLoS Genet.">
        <title>Comparative genome structure, secondary metabolite, and effector coding capacity across Cochliobolus pathogens.</title>
        <authorList>
            <person name="Condon B.J."/>
            <person name="Leng Y."/>
            <person name="Wu D."/>
            <person name="Bushley K.E."/>
            <person name="Ohm R.A."/>
            <person name="Otillar R."/>
            <person name="Martin J."/>
            <person name="Schackwitz W."/>
            <person name="Grimwood J."/>
            <person name="MohdZainudin N."/>
            <person name="Xue C."/>
            <person name="Wang R."/>
            <person name="Manning V.A."/>
            <person name="Dhillon B."/>
            <person name="Tu Z.J."/>
            <person name="Steffenson B.J."/>
            <person name="Salamov A."/>
            <person name="Sun H."/>
            <person name="Lowry S."/>
            <person name="LaButti K."/>
            <person name="Han J."/>
            <person name="Copeland A."/>
            <person name="Lindquist E."/>
            <person name="Barry K."/>
            <person name="Schmutz J."/>
            <person name="Baker S.E."/>
            <person name="Ciuffetti L.M."/>
            <person name="Grigoriev I.V."/>
            <person name="Zhong S."/>
            <person name="Turgeon B.G."/>
        </authorList>
    </citation>
    <scope>NUCLEOTIDE SEQUENCE [LARGE SCALE GENOMIC DNA]</scope>
    <source>
        <strain evidence="2">28A</strain>
    </source>
</reference>
<dbReference type="SUPFAM" id="SSF52047">
    <property type="entry name" value="RNI-like"/>
    <property type="match status" value="1"/>
</dbReference>
<evidence type="ECO:0008006" key="3">
    <source>
        <dbReference type="Google" id="ProtNLM"/>
    </source>
</evidence>
<name>R0KML7_EXST2</name>
<keyword evidence="2" id="KW-1185">Reference proteome</keyword>
<dbReference type="HOGENOM" id="CLU_930628_0_0_1"/>
<accession>R0KML7</accession>
<dbReference type="OrthoDB" id="3665401at2759"/>
<dbReference type="RefSeq" id="XP_008022236.1">
    <property type="nucleotide sequence ID" value="XM_008024045.1"/>
</dbReference>
<dbReference type="GeneID" id="19394917"/>
<protein>
    <recommendedName>
        <fullName evidence="3">F-box domain protein</fullName>
    </recommendedName>
</protein>
<dbReference type="AlphaFoldDB" id="R0KML7"/>
<gene>
    <name evidence="1" type="ORF">SETTUDRAFT_102306</name>
</gene>
<dbReference type="EMBL" id="KB908493">
    <property type="protein sequence ID" value="EOA90374.1"/>
    <property type="molecule type" value="Genomic_DNA"/>
</dbReference>